<proteinExistence type="predicted"/>
<gene>
    <name evidence="1" type="ORF">BN77_p30139</name>
</gene>
<accession>K0Q3Z4</accession>
<organism evidence="1 2">
    <name type="scientific">Rhizobium mesoamericanum STM3625</name>
    <dbReference type="NCBI Taxonomy" id="1211777"/>
    <lineage>
        <taxon>Bacteria</taxon>
        <taxon>Pseudomonadati</taxon>
        <taxon>Pseudomonadota</taxon>
        <taxon>Alphaproteobacteria</taxon>
        <taxon>Hyphomicrobiales</taxon>
        <taxon>Rhizobiaceae</taxon>
        <taxon>Rhizobium/Agrobacterium group</taxon>
        <taxon>Rhizobium</taxon>
    </lineage>
</organism>
<dbReference type="HOGENOM" id="CLU_2466865_0_0_5"/>
<sequence>MIEARRIMYKNHIGTEVSLQYYYMTEAHARLCAANRSLTGIAYRLLASRPANAPRDVVDAGLNWYIAVKEGAGDQGFDVISWGKAIAA</sequence>
<name>K0Q3Z4_9HYPH</name>
<evidence type="ECO:0000313" key="1">
    <source>
        <dbReference type="EMBL" id="CCM79705.1"/>
    </source>
</evidence>
<dbReference type="AlphaFoldDB" id="K0Q3Z4"/>
<evidence type="ECO:0000313" key="2">
    <source>
        <dbReference type="Proteomes" id="UP000009319"/>
    </source>
</evidence>
<reference evidence="1 2" key="1">
    <citation type="journal article" date="2013" name="Genome Announc.">
        <title>Draft Genome Sequence of Rhizobium mesoamericanum STM3625, a Nitrogen-Fixing Symbiont of Mimosa pudica Isolated in French Guiana (South America).</title>
        <authorList>
            <person name="Moulin L."/>
            <person name="Mornico D."/>
            <person name="Melkonian R."/>
            <person name="Klonowska A."/>
        </authorList>
    </citation>
    <scope>NUCLEOTIDE SEQUENCE [LARGE SCALE GENOMIC DNA]</scope>
    <source>
        <strain evidence="1 2">STM3625</strain>
    </source>
</reference>
<protein>
    <submittedName>
        <fullName evidence="1">Uncharacterized protein</fullName>
    </submittedName>
</protein>
<dbReference type="Proteomes" id="UP000009319">
    <property type="component" value="Unassembled WGS sequence"/>
</dbReference>
<keyword evidence="2" id="KW-1185">Reference proteome</keyword>
<comment type="caution">
    <text evidence="1">The sequence shown here is derived from an EMBL/GenBank/DDBJ whole genome shotgun (WGS) entry which is preliminary data.</text>
</comment>
<dbReference type="EMBL" id="CANI01000056">
    <property type="protein sequence ID" value="CCM79705.1"/>
    <property type="molecule type" value="Genomic_DNA"/>
</dbReference>